<feature type="domain" description="CP-type G" evidence="6">
    <location>
        <begin position="14"/>
        <end position="178"/>
    </location>
</feature>
<dbReference type="GO" id="GO:0005525">
    <property type="term" value="F:GTP binding"/>
    <property type="evidence" value="ECO:0007669"/>
    <property type="project" value="UniProtKB-KW"/>
</dbReference>
<dbReference type="InterPro" id="IPR019991">
    <property type="entry name" value="GTP-bd_ribosome_bgen"/>
</dbReference>
<name>R3W5Q0_9ENTE</name>
<gene>
    <name evidence="7" type="ORF">UC3_01943</name>
</gene>
<evidence type="ECO:0000256" key="3">
    <source>
        <dbReference type="ARBA" id="ARBA00023134"/>
    </source>
</evidence>
<dbReference type="Pfam" id="PF01926">
    <property type="entry name" value="MMR_HSR1"/>
    <property type="match status" value="1"/>
</dbReference>
<dbReference type="HOGENOM" id="CLU_011106_1_0_9"/>
<dbReference type="InterPro" id="IPR030378">
    <property type="entry name" value="G_CP_dom"/>
</dbReference>
<dbReference type="NCBIfam" id="TIGR03596">
    <property type="entry name" value="GTPase_YlqF"/>
    <property type="match status" value="1"/>
</dbReference>
<dbReference type="PANTHER" id="PTHR45782">
    <property type="entry name" value="MITOCHONDRIAL RIBOSOME-ASSOCIATED GTPASE 1"/>
    <property type="match status" value="1"/>
</dbReference>
<dbReference type="PANTHER" id="PTHR45782:SF4">
    <property type="entry name" value="MITOCHONDRIAL RIBOSOME-ASSOCIATED GTPASE 1"/>
    <property type="match status" value="1"/>
</dbReference>
<sequence length="282" mass="32364">MTIQWFPGHMAKARREVSEKLKFVDIVFELVDARLPLSSRNPMMDQIIQQKPRLVLLNKADLADPHQTKLWQGYFQEKGFVTLAINAQDNKGVKNIVPSAKIALKEKIERDRARGLKPRAIRAMVIGIPNVGKSTLMNRLVGKKIAQTGNKPGVTKGQQWLRSGTELELLDTPGILWPKFEDPEIGKRLALTGAIKDQLIHLDDMALYGLDFFARYYPGRLSERYQLTQEQEKELAPELLMTISQKRGFREDYDRASEMIVFEIRSGKLGSYTLDRYEEYDK</sequence>
<dbReference type="OrthoDB" id="9779790at2"/>
<evidence type="ECO:0000256" key="4">
    <source>
        <dbReference type="PIRNR" id="PIRNR006230"/>
    </source>
</evidence>
<feature type="binding site" evidence="5">
    <location>
        <begin position="58"/>
        <end position="61"/>
    </location>
    <ligand>
        <name>GTP</name>
        <dbReference type="ChEBI" id="CHEBI:37565"/>
    </ligand>
</feature>
<dbReference type="GO" id="GO:0006412">
    <property type="term" value="P:translation"/>
    <property type="evidence" value="ECO:0007669"/>
    <property type="project" value="TreeGrafter"/>
</dbReference>
<proteinExistence type="inferred from homology"/>
<dbReference type="EMBL" id="AJAT01000016">
    <property type="protein sequence ID" value="EOL42966.1"/>
    <property type="molecule type" value="Genomic_DNA"/>
</dbReference>
<comment type="function">
    <text evidence="4">Required for a late step of 50S ribosomal subunit assembly. Has GTPase activity.</text>
</comment>
<feature type="binding site" evidence="5">
    <location>
        <position position="174"/>
    </location>
    <ligand>
        <name>GTP</name>
        <dbReference type="ChEBI" id="CHEBI:37565"/>
    </ligand>
</feature>
<comment type="similarity">
    <text evidence="4">Belongs to the TRAFAC class YlqF/YawG GTPase family. MTG1 subfamily.</text>
</comment>
<dbReference type="PIRSF" id="PIRSF006230">
    <property type="entry name" value="MG442"/>
    <property type="match status" value="1"/>
</dbReference>
<reference evidence="7 8" key="1">
    <citation type="submission" date="2013-02" db="EMBL/GenBank/DDBJ databases">
        <title>The Genome Sequence of Enterococcus phoeniculicola BAA-412.</title>
        <authorList>
            <consortium name="The Broad Institute Genome Sequencing Platform"/>
            <consortium name="The Broad Institute Genome Sequencing Center for Infectious Disease"/>
            <person name="Earl A.M."/>
            <person name="Gilmore M.S."/>
            <person name="Lebreton F."/>
            <person name="Walker B."/>
            <person name="Young S.K."/>
            <person name="Zeng Q."/>
            <person name="Gargeya S."/>
            <person name="Fitzgerald M."/>
            <person name="Haas B."/>
            <person name="Abouelleil A."/>
            <person name="Alvarado L."/>
            <person name="Arachchi H.M."/>
            <person name="Berlin A.M."/>
            <person name="Chapman S.B."/>
            <person name="Dewar J."/>
            <person name="Goldberg J."/>
            <person name="Griggs A."/>
            <person name="Gujja S."/>
            <person name="Hansen M."/>
            <person name="Howarth C."/>
            <person name="Imamovic A."/>
            <person name="Larimer J."/>
            <person name="McCowan C."/>
            <person name="Murphy C."/>
            <person name="Neiman D."/>
            <person name="Pearson M."/>
            <person name="Priest M."/>
            <person name="Roberts A."/>
            <person name="Saif S."/>
            <person name="Shea T."/>
            <person name="Sisk P."/>
            <person name="Sykes S."/>
            <person name="Wortman J."/>
            <person name="Nusbaum C."/>
            <person name="Birren B."/>
        </authorList>
    </citation>
    <scope>NUCLEOTIDE SEQUENCE [LARGE SCALE GENOMIC DNA]</scope>
    <source>
        <strain evidence="7 8">ATCC BAA-412</strain>
    </source>
</reference>
<dbReference type="Gene3D" id="3.40.50.300">
    <property type="entry name" value="P-loop containing nucleotide triphosphate hydrolases"/>
    <property type="match status" value="1"/>
</dbReference>
<dbReference type="RefSeq" id="WP_010768605.1">
    <property type="nucleotide sequence ID" value="NZ_ASWE01000002.1"/>
</dbReference>
<organism evidence="7 8">
    <name type="scientific">Enterococcus phoeniculicola ATCC BAA-412</name>
    <dbReference type="NCBI Taxonomy" id="1158610"/>
    <lineage>
        <taxon>Bacteria</taxon>
        <taxon>Bacillati</taxon>
        <taxon>Bacillota</taxon>
        <taxon>Bacilli</taxon>
        <taxon>Lactobacillales</taxon>
        <taxon>Enterococcaceae</taxon>
        <taxon>Enterococcus</taxon>
    </lineage>
</organism>
<dbReference type="InterPro" id="IPR006073">
    <property type="entry name" value="GTP-bd"/>
</dbReference>
<evidence type="ECO:0000256" key="5">
    <source>
        <dbReference type="PIRSR" id="PIRSR006230-1"/>
    </source>
</evidence>
<keyword evidence="8" id="KW-1185">Reference proteome</keyword>
<dbReference type="eggNOG" id="COG1161">
    <property type="taxonomic scope" value="Bacteria"/>
</dbReference>
<comment type="subcellular location">
    <subcellularLocation>
        <location evidence="4">Cytoplasm</location>
    </subcellularLocation>
</comment>
<dbReference type="AlphaFoldDB" id="R3W5Q0"/>
<evidence type="ECO:0000256" key="1">
    <source>
        <dbReference type="ARBA" id="ARBA00014898"/>
    </source>
</evidence>
<dbReference type="Proteomes" id="UP000013785">
    <property type="component" value="Unassembled WGS sequence"/>
</dbReference>
<protein>
    <recommendedName>
        <fullName evidence="1 4">Ribosome biogenesis GTPase A</fullName>
    </recommendedName>
</protein>
<dbReference type="STRING" id="154621.RV11_GL003214"/>
<evidence type="ECO:0000256" key="2">
    <source>
        <dbReference type="ARBA" id="ARBA00022741"/>
    </source>
</evidence>
<accession>R3W5Q0</accession>
<dbReference type="InterPro" id="IPR027417">
    <property type="entry name" value="P-loop_NTPase"/>
</dbReference>
<dbReference type="GO" id="GO:0003924">
    <property type="term" value="F:GTPase activity"/>
    <property type="evidence" value="ECO:0007669"/>
    <property type="project" value="TreeGrafter"/>
</dbReference>
<dbReference type="InterPro" id="IPR016478">
    <property type="entry name" value="GTPase_MTG1"/>
</dbReference>
<dbReference type="Gene3D" id="1.10.1580.10">
    <property type="match status" value="1"/>
</dbReference>
<feature type="binding site" evidence="5">
    <location>
        <begin position="130"/>
        <end position="135"/>
    </location>
    <ligand>
        <name>GTP</name>
        <dbReference type="ChEBI" id="CHEBI:37565"/>
    </ligand>
</feature>
<keyword evidence="2 4" id="KW-0547">Nucleotide-binding</keyword>
<keyword evidence="3 4" id="KW-0342">GTP-binding</keyword>
<dbReference type="FunFam" id="3.40.50.300:FF:000590">
    <property type="entry name" value="Ribosome biogenesis GTPase A"/>
    <property type="match status" value="1"/>
</dbReference>
<dbReference type="PROSITE" id="PS51721">
    <property type="entry name" value="G_CP"/>
    <property type="match status" value="1"/>
</dbReference>
<evidence type="ECO:0000313" key="8">
    <source>
        <dbReference type="Proteomes" id="UP000013785"/>
    </source>
</evidence>
<evidence type="ECO:0000259" key="6">
    <source>
        <dbReference type="PROSITE" id="PS51721"/>
    </source>
</evidence>
<dbReference type="GO" id="GO:0005737">
    <property type="term" value="C:cytoplasm"/>
    <property type="evidence" value="ECO:0007669"/>
    <property type="project" value="UniProtKB-SubCell"/>
</dbReference>
<dbReference type="CDD" id="cd01856">
    <property type="entry name" value="YlqF"/>
    <property type="match status" value="1"/>
</dbReference>
<keyword evidence="4" id="KW-0963">Cytoplasm</keyword>
<dbReference type="PATRIC" id="fig|1158610.3.peg.1937"/>
<dbReference type="InterPro" id="IPR023179">
    <property type="entry name" value="GTP-bd_ortho_bundle_sf"/>
</dbReference>
<evidence type="ECO:0000313" key="7">
    <source>
        <dbReference type="EMBL" id="EOL42966.1"/>
    </source>
</evidence>
<dbReference type="SUPFAM" id="SSF52540">
    <property type="entry name" value="P-loop containing nucleoside triphosphate hydrolases"/>
    <property type="match status" value="1"/>
</dbReference>
<comment type="caution">
    <text evidence="7">The sequence shown here is derived from an EMBL/GenBank/DDBJ whole genome shotgun (WGS) entry which is preliminary data.</text>
</comment>